<keyword evidence="13" id="KW-1185">Reference proteome</keyword>
<dbReference type="GO" id="GO:0003844">
    <property type="term" value="F:1,4-alpha-glucan branching enzyme activity"/>
    <property type="evidence" value="ECO:0007669"/>
    <property type="project" value="UniProtKB-EC"/>
</dbReference>
<evidence type="ECO:0000256" key="2">
    <source>
        <dbReference type="ARBA" id="ARBA00002953"/>
    </source>
</evidence>
<dbReference type="InterPro" id="IPR004193">
    <property type="entry name" value="Glyco_hydro_13_N"/>
</dbReference>
<comment type="catalytic activity">
    <reaction evidence="1 10">
        <text>Transfers a segment of a (1-&gt;4)-alpha-D-glucan chain to a primary hydroxy group in a similar glucan chain.</text>
        <dbReference type="EC" id="2.4.1.18"/>
    </reaction>
</comment>
<dbReference type="EC" id="2.4.1.18" evidence="10"/>
<keyword evidence="6 10" id="KW-0328">Glycosyltransferase</keyword>
<dbReference type="SUPFAM" id="SSF51445">
    <property type="entry name" value="(Trans)glycosidases"/>
    <property type="match status" value="1"/>
</dbReference>
<dbReference type="InterPro" id="IPR013783">
    <property type="entry name" value="Ig-like_fold"/>
</dbReference>
<dbReference type="Gene3D" id="2.60.40.10">
    <property type="entry name" value="Immunoglobulins"/>
    <property type="match status" value="1"/>
</dbReference>
<dbReference type="NCBIfam" id="NF003811">
    <property type="entry name" value="PRK05402.1"/>
    <property type="match status" value="1"/>
</dbReference>
<organism evidence="12 13">
    <name type="scientific">Dentiradicibacter hellwigii</name>
    <dbReference type="NCBI Taxonomy" id="3149053"/>
    <lineage>
        <taxon>Bacteria</taxon>
        <taxon>Pseudomonadati</taxon>
        <taxon>Pseudomonadota</taxon>
        <taxon>Betaproteobacteria</taxon>
        <taxon>Rhodocyclales</taxon>
        <taxon>Rhodocyclaceae</taxon>
        <taxon>Dentiradicibacter</taxon>
    </lineage>
</organism>
<sequence>MLNKDEALALCRAEHGDPFAVLGPHKDAEGCLWLRTLQPGADAVYAIDAESGQFLVELKQREIEPFGAFSGLFEAQIPARPAAGDAAPPRYRLRIVWPGGVQEADDPYRFPPVLGEMDVWLLAEGSHLRPFERLGAHPCQIDGVDGVAFAVWAPDAQRVSVVGDFNTWDSRRHPMRQRPECGVWEIFLPGIDVGARYKYEIRARSGEIMPHKADPYGFAAELRPATASIVTHMPPPAPRQHQETRLDQPVSIYEVHLGSWQRNSDGGFLDWQEMAQRLIPYAADLGFTHLELLPVSEHPFDGSWGYQPLGLYAPTARFGSPQGFRDFVAACHAAGLQVIVDWVPAHFPSDAHGLARFDGQALYEHADPREGRHQDWGTLIYNFGRREVFNFLTGNALFWIERYGIDGLRVDAVASMLYRDYSRKEGEWIPNAFGGRENLEAVHFLRRMNEVIGQECPGAATYAEESTAWPSVSRPPSMGGLGFHYKWNMGWMHDVLDYMTRDPIHRRYHHNQLTFGLLYAFTENFVLPLSHDEVVHGKGSLISKMPGDYWQKFANLRALYGFMWGHPGKKLLFMGGEFAQWNEWNDAGALDWNLLDFPMHDGVRRLIRDLNQLYRHTPALYEIDFEHQGFEWISANDSDNSVIAFLRYGRDRARTVLCVCNFTPVVRHDYRLGVPGPGRFVERINTDSHYYGGSNVGNPFGGAYAENIPSHGRDWSVSLTLPPLATVIFEWEH</sequence>
<evidence type="ECO:0000256" key="8">
    <source>
        <dbReference type="ARBA" id="ARBA00023056"/>
    </source>
</evidence>
<dbReference type="SUPFAM" id="SSF81296">
    <property type="entry name" value="E set domains"/>
    <property type="match status" value="2"/>
</dbReference>
<evidence type="ECO:0000256" key="9">
    <source>
        <dbReference type="ARBA" id="ARBA00023277"/>
    </source>
</evidence>
<dbReference type="HAMAP" id="MF_00685">
    <property type="entry name" value="GlgB"/>
    <property type="match status" value="1"/>
</dbReference>
<reference evidence="13" key="1">
    <citation type="submission" date="2024-06" db="EMBL/GenBank/DDBJ databases">
        <title>Radixoralia hellwigii gen. nov., sp nov., isolated from a root canal in the human oral cavity.</title>
        <authorList>
            <person name="Bartsch S."/>
            <person name="Wittmer A."/>
            <person name="Schulz A.-K."/>
            <person name="Neumann-Schaal M."/>
            <person name="Wolf J."/>
            <person name="Gronow S."/>
            <person name="Tennert C."/>
            <person name="Haecker G."/>
            <person name="Cieplik F."/>
            <person name="Al-Ahmad A."/>
        </authorList>
    </citation>
    <scope>NUCLEOTIDE SEQUENCE [LARGE SCALE GENOMIC DNA]</scope>
    <source>
        <strain evidence="13">Wk13</strain>
    </source>
</reference>
<dbReference type="Pfam" id="PF02922">
    <property type="entry name" value="CBM_48"/>
    <property type="match status" value="1"/>
</dbReference>
<keyword evidence="5 10" id="KW-0321">Glycogen metabolism</keyword>
<dbReference type="InterPro" id="IPR006048">
    <property type="entry name" value="A-amylase/branching_C"/>
</dbReference>
<dbReference type="InterPro" id="IPR014756">
    <property type="entry name" value="Ig_E-set"/>
</dbReference>
<keyword evidence="8 10" id="KW-0320">Glycogen biosynthesis</keyword>
<evidence type="ECO:0000256" key="4">
    <source>
        <dbReference type="ARBA" id="ARBA00009000"/>
    </source>
</evidence>
<dbReference type="NCBIfam" id="TIGR01515">
    <property type="entry name" value="branching_enzym"/>
    <property type="match status" value="1"/>
</dbReference>
<keyword evidence="9 10" id="KW-0119">Carbohydrate metabolism</keyword>
<dbReference type="Pfam" id="PF02806">
    <property type="entry name" value="Alpha-amylase_C"/>
    <property type="match status" value="1"/>
</dbReference>
<proteinExistence type="inferred from homology"/>
<evidence type="ECO:0000313" key="12">
    <source>
        <dbReference type="EMBL" id="MFA9950569.1"/>
    </source>
</evidence>
<keyword evidence="7 10" id="KW-0808">Transferase</keyword>
<comment type="function">
    <text evidence="2 10">Catalyzes the formation of the alpha-1,6-glucosidic linkages in glycogen by scission of a 1,4-alpha-linked oligosaccharide from growing alpha-1,4-glucan chains and the subsequent attachment of the oligosaccharide to the alpha-1,6 position.</text>
</comment>
<dbReference type="InterPro" id="IPR006407">
    <property type="entry name" value="GlgB"/>
</dbReference>
<comment type="similarity">
    <text evidence="4 10">Belongs to the glycosyl hydrolase 13 family. GlgB subfamily.</text>
</comment>
<dbReference type="Gene3D" id="2.60.40.1180">
    <property type="entry name" value="Golgi alpha-mannosidase II"/>
    <property type="match status" value="1"/>
</dbReference>
<dbReference type="Proteomes" id="UP001574673">
    <property type="component" value="Unassembled WGS sequence"/>
</dbReference>
<dbReference type="SUPFAM" id="SSF51011">
    <property type="entry name" value="Glycosyl hydrolase domain"/>
    <property type="match status" value="1"/>
</dbReference>
<gene>
    <name evidence="10 12" type="primary">glgB</name>
    <name evidence="12" type="ORF">ABCS64_09620</name>
</gene>
<evidence type="ECO:0000259" key="11">
    <source>
        <dbReference type="SMART" id="SM00642"/>
    </source>
</evidence>
<dbReference type="Pfam" id="PF22019">
    <property type="entry name" value="GlgB_N"/>
    <property type="match status" value="1"/>
</dbReference>
<evidence type="ECO:0000256" key="6">
    <source>
        <dbReference type="ARBA" id="ARBA00022676"/>
    </source>
</evidence>
<dbReference type="InterPro" id="IPR037439">
    <property type="entry name" value="Branching_enzy"/>
</dbReference>
<dbReference type="PIRSF" id="PIRSF000463">
    <property type="entry name" value="GlgB"/>
    <property type="match status" value="1"/>
</dbReference>
<dbReference type="InterPro" id="IPR013780">
    <property type="entry name" value="Glyco_hydro_b"/>
</dbReference>
<feature type="domain" description="Glycosyl hydrolase family 13 catalytic" evidence="11">
    <location>
        <begin position="254"/>
        <end position="604"/>
    </location>
</feature>
<feature type="active site" description="Nucleophile" evidence="10">
    <location>
        <position position="411"/>
    </location>
</feature>
<evidence type="ECO:0000313" key="13">
    <source>
        <dbReference type="Proteomes" id="UP001574673"/>
    </source>
</evidence>
<accession>A0ABV4UG11</accession>
<dbReference type="PANTHER" id="PTHR43651:SF3">
    <property type="entry name" value="1,4-ALPHA-GLUCAN-BRANCHING ENZYME"/>
    <property type="match status" value="1"/>
</dbReference>
<dbReference type="NCBIfam" id="NF008967">
    <property type="entry name" value="PRK12313.1"/>
    <property type="match status" value="1"/>
</dbReference>
<evidence type="ECO:0000256" key="10">
    <source>
        <dbReference type="HAMAP-Rule" id="MF_00685"/>
    </source>
</evidence>
<dbReference type="Gene3D" id="3.20.20.80">
    <property type="entry name" value="Glycosidases"/>
    <property type="match status" value="1"/>
</dbReference>
<name>A0ABV4UG11_9RHOO</name>
<protein>
    <recommendedName>
        <fullName evidence="10">1,4-alpha-glucan branching enzyme GlgB</fullName>
        <ecNumber evidence="10">2.4.1.18</ecNumber>
    </recommendedName>
    <alternativeName>
        <fullName evidence="10">1,4-alpha-D-glucan:1,4-alpha-D-glucan 6-glucosyl-transferase</fullName>
    </alternativeName>
    <alternativeName>
        <fullName evidence="10">Alpha-(1-&gt;4)-glucan branching enzyme</fullName>
    </alternativeName>
    <alternativeName>
        <fullName evidence="10">Glycogen branching enzyme</fullName>
        <shortName evidence="10">BE</shortName>
    </alternativeName>
</protein>
<dbReference type="InterPro" id="IPR044143">
    <property type="entry name" value="GlgB_N_E_set_prok"/>
</dbReference>
<evidence type="ECO:0000256" key="1">
    <source>
        <dbReference type="ARBA" id="ARBA00000826"/>
    </source>
</evidence>
<comment type="pathway">
    <text evidence="3 10">Glycan biosynthesis; glycogen biosynthesis.</text>
</comment>
<evidence type="ECO:0000256" key="3">
    <source>
        <dbReference type="ARBA" id="ARBA00004964"/>
    </source>
</evidence>
<evidence type="ECO:0000256" key="7">
    <source>
        <dbReference type="ARBA" id="ARBA00022679"/>
    </source>
</evidence>
<dbReference type="RefSeq" id="WP_418891616.1">
    <property type="nucleotide sequence ID" value="NZ_JBEUWX010000002.1"/>
</dbReference>
<comment type="subunit">
    <text evidence="10">Monomer.</text>
</comment>
<dbReference type="CDD" id="cd02855">
    <property type="entry name" value="E_set_GBE_prok_N"/>
    <property type="match status" value="1"/>
</dbReference>
<dbReference type="PANTHER" id="PTHR43651">
    <property type="entry name" value="1,4-ALPHA-GLUCAN-BRANCHING ENZYME"/>
    <property type="match status" value="1"/>
</dbReference>
<dbReference type="InterPro" id="IPR006047">
    <property type="entry name" value="GH13_cat_dom"/>
</dbReference>
<dbReference type="InterPro" id="IPR054169">
    <property type="entry name" value="GlgB_N"/>
</dbReference>
<feature type="active site" description="Proton donor" evidence="10">
    <location>
        <position position="464"/>
    </location>
</feature>
<dbReference type="CDD" id="cd11322">
    <property type="entry name" value="AmyAc_Glg_BE"/>
    <property type="match status" value="1"/>
</dbReference>
<dbReference type="SMART" id="SM00642">
    <property type="entry name" value="Aamy"/>
    <property type="match status" value="1"/>
</dbReference>
<comment type="caution">
    <text evidence="12">The sequence shown here is derived from an EMBL/GenBank/DDBJ whole genome shotgun (WGS) entry which is preliminary data.</text>
</comment>
<evidence type="ECO:0000256" key="5">
    <source>
        <dbReference type="ARBA" id="ARBA00022600"/>
    </source>
</evidence>
<dbReference type="InterPro" id="IPR017853">
    <property type="entry name" value="GH"/>
</dbReference>
<dbReference type="EMBL" id="JBEUWX010000002">
    <property type="protein sequence ID" value="MFA9950569.1"/>
    <property type="molecule type" value="Genomic_DNA"/>
</dbReference>